<evidence type="ECO:0000313" key="5">
    <source>
        <dbReference type="Proteomes" id="UP000249898"/>
    </source>
</evidence>
<keyword evidence="1" id="KW-0812">Transmembrane</keyword>
<dbReference type="SMART" id="SM00327">
    <property type="entry name" value="VWA"/>
    <property type="match status" value="1"/>
</dbReference>
<dbReference type="InterPro" id="IPR002035">
    <property type="entry name" value="VWF_A"/>
</dbReference>
<accession>A0A2Z4PVK7</accession>
<dbReference type="Gene3D" id="3.40.50.410">
    <property type="entry name" value="von Willebrand factor, type A domain"/>
    <property type="match status" value="1"/>
</dbReference>
<dbReference type="PROSITE" id="PS50234">
    <property type="entry name" value="VWFA"/>
    <property type="match status" value="1"/>
</dbReference>
<dbReference type="InterPro" id="IPR036465">
    <property type="entry name" value="vWFA_dom_sf"/>
</dbReference>
<dbReference type="AlphaFoldDB" id="A0A2Z4PVK7"/>
<dbReference type="SUPFAM" id="SSF53300">
    <property type="entry name" value="vWA-like"/>
    <property type="match status" value="1"/>
</dbReference>
<evidence type="ECO:0000313" key="4">
    <source>
        <dbReference type="EMBL" id="AWY01024.1"/>
    </source>
</evidence>
<sequence>MKWLKINTVLLSAVLSFWAPLSQADTQFRVIVDASGSMLISDPDKLTSEALRLISNLAPEEEATLGIWLFGEEPRVLLPESIVNKATKSKLASYVNSYVTQDVKTDLEAIIKLLLDTPDSGNLAPEFNRHWILVTDGMVDISLDEVVNKASRDRILNELMARLEERDIHLHTVSMTGYTDKDLLESLSLRTDATHTEVAIPEDLLDTFDRIFTQASPSDELPFDGNQFVVDDAIDELTLVVFHEDGIQPRVVKPDGSLLSLVNDRNASVAASDHYTLITVRMPDAGVWQVNNVDLERSSIRVITNLSSQATKIAPIVFVNEPIYSTVGLFQKNVIIKDDNILNLVTVKQTLIRLSGEQKETILSHEMTQTNGQFKQRLEGIAEPGNYELVSLLDGKTFSRQLSQYFTVHPAIDFKGTNPGGNLIAFSAHPVNLKLNVSRSNIKLEFTYNNGTTETEEMQLVGQGYWEKIIPVSADDNVKVRAKLIGMTQTGLRFDYWTPFWHFNRKGDEAPTVGLDDVDPTSMLLMSIPSSNRDLMPVMVLPAVSVVNEVEEGGELSSEPDAADIETSDVVKAVKKTDSLSKTEWMMYIGLNLGGILIIATGIFLYRRMQKNKSLKSDATDDV</sequence>
<keyword evidence="1" id="KW-0472">Membrane</keyword>
<evidence type="ECO:0000256" key="2">
    <source>
        <dbReference type="SAM" id="SignalP"/>
    </source>
</evidence>
<dbReference type="EMBL" id="CP016181">
    <property type="protein sequence ID" value="AWY01024.1"/>
    <property type="molecule type" value="Genomic_DNA"/>
</dbReference>
<dbReference type="Proteomes" id="UP000249898">
    <property type="component" value="Chromosome"/>
</dbReference>
<feature type="transmembrane region" description="Helical" evidence="1">
    <location>
        <begin position="585"/>
        <end position="606"/>
    </location>
</feature>
<evidence type="ECO:0000256" key="1">
    <source>
        <dbReference type="SAM" id="Phobius"/>
    </source>
</evidence>
<name>A0A2Z4PVK7_9GAMM</name>
<reference evidence="4 5" key="1">
    <citation type="submission" date="2016-06" db="EMBL/GenBank/DDBJ databases">
        <title>The sequenced genome of the ice-adhering bacterium Marinomonas primoryensis, from Antarctica.</title>
        <authorList>
            <person name="Graham L."/>
            <person name="Vance T.D.R."/>
            <person name="Davies P.L."/>
        </authorList>
    </citation>
    <scope>NUCLEOTIDE SEQUENCE [LARGE SCALE GENOMIC DNA]</scope>
    <source>
        <strain evidence="4 5">AceL</strain>
    </source>
</reference>
<feature type="domain" description="VWFA" evidence="3">
    <location>
        <begin position="27"/>
        <end position="237"/>
    </location>
</feature>
<dbReference type="RefSeq" id="WP_112139180.1">
    <property type="nucleotide sequence ID" value="NZ_CP016181.1"/>
</dbReference>
<keyword evidence="1" id="KW-1133">Transmembrane helix</keyword>
<feature type="chain" id="PRO_5016255007" description="VWFA domain-containing protein" evidence="2">
    <location>
        <begin position="25"/>
        <end position="623"/>
    </location>
</feature>
<organism evidence="4 5">
    <name type="scientific">Marinomonas primoryensis</name>
    <dbReference type="NCBI Taxonomy" id="178399"/>
    <lineage>
        <taxon>Bacteria</taxon>
        <taxon>Pseudomonadati</taxon>
        <taxon>Pseudomonadota</taxon>
        <taxon>Gammaproteobacteria</taxon>
        <taxon>Oceanospirillales</taxon>
        <taxon>Oceanospirillaceae</taxon>
        <taxon>Marinomonas</taxon>
    </lineage>
</organism>
<proteinExistence type="predicted"/>
<keyword evidence="2" id="KW-0732">Signal</keyword>
<feature type="signal peptide" evidence="2">
    <location>
        <begin position="1"/>
        <end position="24"/>
    </location>
</feature>
<dbReference type="Pfam" id="PF00092">
    <property type="entry name" value="VWA"/>
    <property type="match status" value="1"/>
</dbReference>
<gene>
    <name evidence="4" type="ORF">A8139_14315</name>
</gene>
<dbReference type="OrthoDB" id="798937at2"/>
<protein>
    <recommendedName>
        <fullName evidence="3">VWFA domain-containing protein</fullName>
    </recommendedName>
</protein>
<evidence type="ECO:0000259" key="3">
    <source>
        <dbReference type="PROSITE" id="PS50234"/>
    </source>
</evidence>